<evidence type="ECO:0000313" key="3">
    <source>
        <dbReference type="Proteomes" id="UP001174909"/>
    </source>
</evidence>
<evidence type="ECO:0000313" key="2">
    <source>
        <dbReference type="EMBL" id="CAI7991992.1"/>
    </source>
</evidence>
<reference evidence="2" key="1">
    <citation type="submission" date="2023-03" db="EMBL/GenBank/DDBJ databases">
        <authorList>
            <person name="Steffen K."/>
            <person name="Cardenas P."/>
        </authorList>
    </citation>
    <scope>NUCLEOTIDE SEQUENCE</scope>
</reference>
<evidence type="ECO:0000256" key="1">
    <source>
        <dbReference type="SAM" id="MobiDB-lite"/>
    </source>
</evidence>
<feature type="compositionally biased region" description="Polar residues" evidence="1">
    <location>
        <begin position="180"/>
        <end position="189"/>
    </location>
</feature>
<dbReference type="EMBL" id="CASHTH010000133">
    <property type="protein sequence ID" value="CAI7991992.1"/>
    <property type="molecule type" value="Genomic_DNA"/>
</dbReference>
<protein>
    <submittedName>
        <fullName evidence="2">tRNA dimethylallyltransferase</fullName>
    </submittedName>
</protein>
<dbReference type="Gene3D" id="1.10.287.890">
    <property type="entry name" value="Crystal structure of tRNA isopentenylpyrophosphate transferase (bh2366) domain"/>
    <property type="match status" value="1"/>
</dbReference>
<comment type="caution">
    <text evidence="2">The sequence shown here is derived from an EMBL/GenBank/DDBJ whole genome shotgun (WGS) entry which is preliminary data.</text>
</comment>
<dbReference type="AlphaFoldDB" id="A0AA35QUL8"/>
<name>A0AA35QUL8_GEOBA</name>
<accession>A0AA35QUL8</accession>
<gene>
    <name evidence="2" type="ORF">GBAR_LOCUS878</name>
</gene>
<proteinExistence type="predicted"/>
<dbReference type="Pfam" id="PF01715">
    <property type="entry name" value="IPPT"/>
    <property type="match status" value="1"/>
</dbReference>
<feature type="region of interest" description="Disordered" evidence="1">
    <location>
        <begin position="164"/>
        <end position="189"/>
    </location>
</feature>
<keyword evidence="3" id="KW-1185">Reference proteome</keyword>
<sequence>MVVGLTMERSALYERIDARIDAQMAAGWLDEVRGLRELGYGLEHAALSGLGYGELMRHLDGEMALDEAVQRIKYTYAQSLSFSMQANPRIYALLLGSGVSRPAEIPTGWEIVVDLLGKLAASMGEEGVTDVEEWYFEKYQEFPDYSKMLDALARKPGERQQLLRPYFEPSDEQRREGVNSPKNVRLTSE</sequence>
<organism evidence="2 3">
    <name type="scientific">Geodia barretti</name>
    <name type="common">Barrett's horny sponge</name>
    <dbReference type="NCBI Taxonomy" id="519541"/>
    <lineage>
        <taxon>Eukaryota</taxon>
        <taxon>Metazoa</taxon>
        <taxon>Porifera</taxon>
        <taxon>Demospongiae</taxon>
        <taxon>Heteroscleromorpha</taxon>
        <taxon>Tetractinellida</taxon>
        <taxon>Astrophorina</taxon>
        <taxon>Geodiidae</taxon>
        <taxon>Geodia</taxon>
    </lineage>
</organism>
<dbReference type="Proteomes" id="UP001174909">
    <property type="component" value="Unassembled WGS sequence"/>
</dbReference>